<dbReference type="Proteomes" id="UP000688137">
    <property type="component" value="Unassembled WGS sequence"/>
</dbReference>
<evidence type="ECO:0000313" key="1">
    <source>
        <dbReference type="EMBL" id="CAD8077490.1"/>
    </source>
</evidence>
<evidence type="ECO:0000313" key="2">
    <source>
        <dbReference type="Proteomes" id="UP000688137"/>
    </source>
</evidence>
<comment type="caution">
    <text evidence="1">The sequence shown here is derived from an EMBL/GenBank/DDBJ whole genome shotgun (WGS) entry which is preliminary data.</text>
</comment>
<dbReference type="EMBL" id="CAJJDM010000059">
    <property type="protein sequence ID" value="CAD8077490.1"/>
    <property type="molecule type" value="Genomic_DNA"/>
</dbReference>
<gene>
    <name evidence="1" type="ORF">PPRIM_AZ9-3.1.T0580139</name>
</gene>
<protein>
    <submittedName>
        <fullName evidence="1">Uncharacterized protein</fullName>
    </submittedName>
</protein>
<sequence>MIQIQDLLVLTTILFKLYNEQQHRQSQLNYIKLQSSLKLIYISNTRYLQTISFNSLFNFYYKLSIVNLKSKIIRLYHFYQVLLQIKTKHSQQLYQKVQATYQLNNNQQNFIKSEDNKRYY</sequence>
<organism evidence="1 2">
    <name type="scientific">Paramecium primaurelia</name>
    <dbReference type="NCBI Taxonomy" id="5886"/>
    <lineage>
        <taxon>Eukaryota</taxon>
        <taxon>Sar</taxon>
        <taxon>Alveolata</taxon>
        <taxon>Ciliophora</taxon>
        <taxon>Intramacronucleata</taxon>
        <taxon>Oligohymenophorea</taxon>
        <taxon>Peniculida</taxon>
        <taxon>Parameciidae</taxon>
        <taxon>Paramecium</taxon>
    </lineage>
</organism>
<accession>A0A8S1MAW9</accession>
<name>A0A8S1MAW9_PARPR</name>
<proteinExistence type="predicted"/>
<dbReference type="AlphaFoldDB" id="A0A8S1MAW9"/>
<reference evidence="1" key="1">
    <citation type="submission" date="2021-01" db="EMBL/GenBank/DDBJ databases">
        <authorList>
            <consortium name="Genoscope - CEA"/>
            <person name="William W."/>
        </authorList>
    </citation>
    <scope>NUCLEOTIDE SEQUENCE</scope>
</reference>
<keyword evidence="2" id="KW-1185">Reference proteome</keyword>